<gene>
    <name evidence="3" type="ORF">COY69_01480</name>
</gene>
<organism evidence="3 4">
    <name type="scientific">Candidatus Magasanikbacteria bacterium CG_4_10_14_0_8_um_filter_32_14</name>
    <dbReference type="NCBI Taxonomy" id="1974640"/>
    <lineage>
        <taxon>Bacteria</taxon>
        <taxon>Candidatus Magasanikiibacteriota</taxon>
    </lineage>
</organism>
<name>A0A2M7RA69_9BACT</name>
<evidence type="ECO:0000259" key="2">
    <source>
        <dbReference type="PROSITE" id="PS50093"/>
    </source>
</evidence>
<proteinExistence type="predicted"/>
<feature type="transmembrane region" description="Helical" evidence="1">
    <location>
        <begin position="316"/>
        <end position="336"/>
    </location>
</feature>
<evidence type="ECO:0000313" key="3">
    <source>
        <dbReference type="EMBL" id="PIY93461.1"/>
    </source>
</evidence>
<protein>
    <recommendedName>
        <fullName evidence="2">PKD domain-containing protein</fullName>
    </recommendedName>
</protein>
<keyword evidence="1" id="KW-1133">Transmembrane helix</keyword>
<dbReference type="AlphaFoldDB" id="A0A2M7RA69"/>
<dbReference type="InterPro" id="IPR035986">
    <property type="entry name" value="PKD_dom_sf"/>
</dbReference>
<reference evidence="4" key="1">
    <citation type="submission" date="2017-09" db="EMBL/GenBank/DDBJ databases">
        <title>Depth-based differentiation of microbial function through sediment-hosted aquifers and enrichment of novel symbionts in the deep terrestrial subsurface.</title>
        <authorList>
            <person name="Probst A.J."/>
            <person name="Ladd B."/>
            <person name="Jarett J.K."/>
            <person name="Geller-Mcgrath D.E."/>
            <person name="Sieber C.M.K."/>
            <person name="Emerson J.B."/>
            <person name="Anantharaman K."/>
            <person name="Thomas B.C."/>
            <person name="Malmstrom R."/>
            <person name="Stieglmeier M."/>
            <person name="Klingl A."/>
            <person name="Woyke T."/>
            <person name="Ryan C.M."/>
            <person name="Banfield J.F."/>
        </authorList>
    </citation>
    <scope>NUCLEOTIDE SEQUENCE [LARGE SCALE GENOMIC DNA]</scope>
</reference>
<dbReference type="InterPro" id="IPR013783">
    <property type="entry name" value="Ig-like_fold"/>
</dbReference>
<comment type="caution">
    <text evidence="3">The sequence shown here is derived from an EMBL/GenBank/DDBJ whole genome shotgun (WGS) entry which is preliminary data.</text>
</comment>
<dbReference type="Gene3D" id="2.60.40.10">
    <property type="entry name" value="Immunoglobulins"/>
    <property type="match status" value="1"/>
</dbReference>
<keyword evidence="1" id="KW-0472">Membrane</keyword>
<dbReference type="Pfam" id="PF18911">
    <property type="entry name" value="PKD_4"/>
    <property type="match status" value="1"/>
</dbReference>
<dbReference type="Pfam" id="PF14402">
    <property type="entry name" value="7TM_transglut"/>
    <property type="match status" value="1"/>
</dbReference>
<dbReference type="CDD" id="cd00146">
    <property type="entry name" value="PKD"/>
    <property type="match status" value="1"/>
</dbReference>
<feature type="transmembrane region" description="Helical" evidence="1">
    <location>
        <begin position="348"/>
        <end position="375"/>
    </location>
</feature>
<feature type="domain" description="PKD" evidence="2">
    <location>
        <begin position="41"/>
        <end position="113"/>
    </location>
</feature>
<sequence length="516" mass="58571">MFYNKFCMFKKSFLFVGVVLSLLVPFLVRAEVNNDAISINNFSATIFSDNYVQVGKKIIFDSSKSVLPNNISNQTYYWKFGDQSYEYGGEVVHNYSNIGTYNVELDISYTDGNGQRQTLTSTKEIFVYDTRALMIVDGKNTDEINLIVDQAKEQGIALQVLSPGTEEEVFTSEDVLVKLIGENNQYVKNSDIILFYTKSLRGLQAFTQYFQSLNDLDKELVRSKFFTVITSGNISVVTHGVYQNYKIINPSYILLTRPESLVPILSIKKIDDIETSLFGRSIEFVHVDGSSSKNGWYVLSTLVNYFIERGVPADSIYLILIIPFLSFLIIFFRNVVGINTFGIFTPIIVTIAFYILGLSLGLLTFFLAVVVSQIVKYLFDKVELLNLSKVGLNLSFISISFLFLIAVVLKLNLALSLTATIFPMLVMTTLSEKFMDAKLETGFKSALFGVLETLFVILLSYYLMVWSAFNNLLISWPEIVLFPIFFMFLLGKFTGLRVSEYIRFRSLFLNHTGEEE</sequence>
<evidence type="ECO:0000256" key="1">
    <source>
        <dbReference type="SAM" id="Phobius"/>
    </source>
</evidence>
<feature type="transmembrane region" description="Helical" evidence="1">
    <location>
        <begin position="475"/>
        <end position="495"/>
    </location>
</feature>
<dbReference type="SUPFAM" id="SSF49299">
    <property type="entry name" value="PKD domain"/>
    <property type="match status" value="1"/>
</dbReference>
<evidence type="ECO:0000313" key="4">
    <source>
        <dbReference type="Proteomes" id="UP000229449"/>
    </source>
</evidence>
<dbReference type="InterPro" id="IPR025840">
    <property type="entry name" value="7TM_transglut"/>
</dbReference>
<feature type="transmembrane region" description="Helical" evidence="1">
    <location>
        <begin position="446"/>
        <end position="469"/>
    </location>
</feature>
<keyword evidence="1" id="KW-0812">Transmembrane</keyword>
<feature type="transmembrane region" description="Helical" evidence="1">
    <location>
        <begin position="395"/>
        <end position="425"/>
    </location>
</feature>
<dbReference type="PROSITE" id="PS50093">
    <property type="entry name" value="PKD"/>
    <property type="match status" value="1"/>
</dbReference>
<dbReference type="EMBL" id="PFMA01000038">
    <property type="protein sequence ID" value="PIY93461.1"/>
    <property type="molecule type" value="Genomic_DNA"/>
</dbReference>
<accession>A0A2M7RA69</accession>
<dbReference type="InterPro" id="IPR000601">
    <property type="entry name" value="PKD_dom"/>
</dbReference>
<dbReference type="Proteomes" id="UP000229449">
    <property type="component" value="Unassembled WGS sequence"/>
</dbReference>